<feature type="transmembrane region" description="Helical" evidence="8">
    <location>
        <begin position="91"/>
        <end position="111"/>
    </location>
</feature>
<evidence type="ECO:0000313" key="10">
    <source>
        <dbReference type="Proteomes" id="UP000267517"/>
    </source>
</evidence>
<dbReference type="Pfam" id="PF01032">
    <property type="entry name" value="FecCD"/>
    <property type="match status" value="1"/>
</dbReference>
<keyword evidence="5 8" id="KW-0812">Transmembrane</keyword>
<dbReference type="InterPro" id="IPR000522">
    <property type="entry name" value="ABC_transptr_permease_BtuC"/>
</dbReference>
<feature type="transmembrane region" description="Helical" evidence="8">
    <location>
        <begin position="152"/>
        <end position="177"/>
    </location>
</feature>
<feature type="transmembrane region" description="Helical" evidence="8">
    <location>
        <begin position="197"/>
        <end position="219"/>
    </location>
</feature>
<dbReference type="GO" id="GO:0005886">
    <property type="term" value="C:plasma membrane"/>
    <property type="evidence" value="ECO:0007669"/>
    <property type="project" value="UniProtKB-SubCell"/>
</dbReference>
<evidence type="ECO:0000256" key="8">
    <source>
        <dbReference type="SAM" id="Phobius"/>
    </source>
</evidence>
<dbReference type="Proteomes" id="UP000267517">
    <property type="component" value="Chromosome II"/>
</dbReference>
<dbReference type="PANTHER" id="PTHR30472">
    <property type="entry name" value="FERRIC ENTEROBACTIN TRANSPORT SYSTEM PERMEASE PROTEIN"/>
    <property type="match status" value="1"/>
</dbReference>
<gene>
    <name evidence="9" type="ORF">PMEL_200699</name>
</gene>
<comment type="subcellular location">
    <subcellularLocation>
        <location evidence="1">Cell membrane</location>
        <topology evidence="1">Multi-pass membrane protein</topology>
    </subcellularLocation>
</comment>
<evidence type="ECO:0000256" key="7">
    <source>
        <dbReference type="ARBA" id="ARBA00023136"/>
    </source>
</evidence>
<keyword evidence="6 8" id="KW-1133">Transmembrane helix</keyword>
<protein>
    <submittedName>
        <fullName evidence="9">Iron ABC transporter</fullName>
    </submittedName>
</protein>
<dbReference type="GO" id="GO:0022857">
    <property type="term" value="F:transmembrane transporter activity"/>
    <property type="evidence" value="ECO:0007669"/>
    <property type="project" value="InterPro"/>
</dbReference>
<feature type="transmembrane region" description="Helical" evidence="8">
    <location>
        <begin position="286"/>
        <end position="308"/>
    </location>
</feature>
<dbReference type="Gene3D" id="1.10.3470.10">
    <property type="entry name" value="ABC transporter involved in vitamin B12 uptake, BtuC"/>
    <property type="match status" value="1"/>
</dbReference>
<organism evidence="9 10">
    <name type="scientific">Prevotella melaninogenica</name>
    <dbReference type="NCBI Taxonomy" id="28132"/>
    <lineage>
        <taxon>Bacteria</taxon>
        <taxon>Pseudomonadati</taxon>
        <taxon>Bacteroidota</taxon>
        <taxon>Bacteroidia</taxon>
        <taxon>Bacteroidales</taxon>
        <taxon>Prevotellaceae</taxon>
        <taxon>Prevotella</taxon>
    </lineage>
</organism>
<evidence type="ECO:0000256" key="4">
    <source>
        <dbReference type="ARBA" id="ARBA00022475"/>
    </source>
</evidence>
<proteinExistence type="inferred from homology"/>
<accession>A0A250KKH8</accession>
<dbReference type="PANTHER" id="PTHR30472:SF41">
    <property type="entry name" value="TRANSPORT SYSTEM PERMEASE PROTEIN"/>
    <property type="match status" value="1"/>
</dbReference>
<name>A0A250KKH8_9BACT</name>
<dbReference type="CDD" id="cd06550">
    <property type="entry name" value="TM_ABC_iron-siderophores_like"/>
    <property type="match status" value="1"/>
</dbReference>
<reference evidence="9 10" key="1">
    <citation type="submission" date="2017-05" db="EMBL/GenBank/DDBJ databases">
        <title>whole genome sequence of Prevotella melaninogenica GAI 07411.</title>
        <authorList>
            <person name="Kondo Y."/>
            <person name="Hoshino T."/>
        </authorList>
    </citation>
    <scope>NUCLEOTIDE SEQUENCE [LARGE SCALE GENOMIC DNA]</scope>
    <source>
        <strain evidence="9 10">GAI 07411</strain>
    </source>
</reference>
<evidence type="ECO:0000256" key="1">
    <source>
        <dbReference type="ARBA" id="ARBA00004651"/>
    </source>
</evidence>
<dbReference type="InterPro" id="IPR037294">
    <property type="entry name" value="ABC_BtuC-like"/>
</dbReference>
<evidence type="ECO:0000256" key="5">
    <source>
        <dbReference type="ARBA" id="ARBA00022692"/>
    </source>
</evidence>
<feature type="transmembrane region" description="Helical" evidence="8">
    <location>
        <begin position="58"/>
        <end position="79"/>
    </location>
</feature>
<feature type="transmembrane region" description="Helical" evidence="8">
    <location>
        <begin position="245"/>
        <end position="274"/>
    </location>
</feature>
<evidence type="ECO:0000256" key="2">
    <source>
        <dbReference type="ARBA" id="ARBA00007935"/>
    </source>
</evidence>
<feature type="transmembrane region" description="Helical" evidence="8">
    <location>
        <begin position="315"/>
        <end position="334"/>
    </location>
</feature>
<keyword evidence="3" id="KW-0813">Transport</keyword>
<dbReference type="AlphaFoldDB" id="A0A250KKH8"/>
<dbReference type="GO" id="GO:0033214">
    <property type="term" value="P:siderophore-iron import into cell"/>
    <property type="evidence" value="ECO:0007669"/>
    <property type="project" value="TreeGrafter"/>
</dbReference>
<comment type="similarity">
    <text evidence="2">Belongs to the binding-protein-dependent transport system permease family. FecCD subfamily.</text>
</comment>
<evidence type="ECO:0000313" key="9">
    <source>
        <dbReference type="EMBL" id="BBA30171.1"/>
    </source>
</evidence>
<dbReference type="EMBL" id="AP018050">
    <property type="protein sequence ID" value="BBA30171.1"/>
    <property type="molecule type" value="Genomic_DNA"/>
</dbReference>
<keyword evidence="7 8" id="KW-0472">Membrane</keyword>
<evidence type="ECO:0000256" key="3">
    <source>
        <dbReference type="ARBA" id="ARBA00022448"/>
    </source>
</evidence>
<sequence>MMKRNILLFISLAVSILFLFGLNLITGSVQIPFADILDILCGRFMGKESWQYIILENRLPQTLTAILCGASLSVCGLMLQTAFRNPLAGPDVFGISSGAGLGVALVMLLLGGTVSTSMFTASGFLAILTAAFVGAIAVTALILFLSTMVRNGVLLLIVGIMVGYVSSSAVSLLNFFASEEGVKSYMVWGMGNFGGVSMSHIPLFSILCLMGIGVSFLLIKPLNILLLGPQYAESLGISTRQLRNILLVVVGLLTAITTAFCGPISFIGLAIPHIARLLFRTENHQVLLPGTVLSGAAIALLCNFICYLPGEAGIIPLNAVTPLIGAPVIIYVIVQRR</sequence>
<feature type="transmembrane region" description="Helical" evidence="8">
    <location>
        <begin position="123"/>
        <end position="145"/>
    </location>
</feature>
<dbReference type="SUPFAM" id="SSF81345">
    <property type="entry name" value="ABC transporter involved in vitamin B12 uptake, BtuC"/>
    <property type="match status" value="1"/>
</dbReference>
<keyword evidence="4" id="KW-1003">Cell membrane</keyword>
<evidence type="ECO:0000256" key="6">
    <source>
        <dbReference type="ARBA" id="ARBA00022989"/>
    </source>
</evidence>